<feature type="coiled-coil region" evidence="1">
    <location>
        <begin position="4"/>
        <end position="31"/>
    </location>
</feature>
<dbReference type="AlphaFoldDB" id="A0A2H6KGX7"/>
<dbReference type="GeneID" id="39876015"/>
<dbReference type="OrthoDB" id="330772at2759"/>
<protein>
    <submittedName>
        <fullName evidence="4">Nuclear factor NF2, putative</fullName>
    </submittedName>
</protein>
<reference evidence="4 5" key="1">
    <citation type="journal article" date="2017" name="BMC Genomics">
        <title>Whole-genome assembly of Babesia ovata and comparative genomics between closely related pathogens.</title>
        <authorList>
            <person name="Yamagishi J."/>
            <person name="Asada M."/>
            <person name="Hakimi H."/>
            <person name="Tanaka T.Q."/>
            <person name="Sugimoto C."/>
            <person name="Kawazu S."/>
        </authorList>
    </citation>
    <scope>NUCLEOTIDE SEQUENCE [LARGE SCALE GENOMIC DNA]</scope>
    <source>
        <strain evidence="4 5">Miyake</strain>
    </source>
</reference>
<dbReference type="VEuPathDB" id="PiroplasmaDB:BOVATA_037380"/>
<evidence type="ECO:0000256" key="1">
    <source>
        <dbReference type="SAM" id="Coils"/>
    </source>
</evidence>
<evidence type="ECO:0000256" key="2">
    <source>
        <dbReference type="SAM" id="MobiDB-lite"/>
    </source>
</evidence>
<feature type="coiled-coil region" evidence="1">
    <location>
        <begin position="135"/>
        <end position="176"/>
    </location>
</feature>
<gene>
    <name evidence="4" type="ORF">BOVATA_037380</name>
</gene>
<keyword evidence="5" id="KW-1185">Reference proteome</keyword>
<sequence length="250" mass="28289">MDAIATLQSEIRALLRKRRDLKSTIRRISSQVDSDAPVTLLSTKASSEATNEGKRKLQEKMEVDEETEKRPKLESTEEHVAGHKRILRTSILAHLQRAKDALFKEREKESVSLLHVSSISAQTIKHIEKEQHVASKLAEQERTKLEELSHELREQLGASEEQLRGVEAELSVKNNELMVGVNMSTPKCAQKASLTQHYGHMSNFIATKTQPSIFWVPRNFNPELESLRGCTQQFVAEKVASIASTDYFKT</sequence>
<feature type="domain" description="Pinin/SDK/MemA protein" evidence="3">
    <location>
        <begin position="84"/>
        <end position="226"/>
    </location>
</feature>
<dbReference type="RefSeq" id="XP_028868488.1">
    <property type="nucleotide sequence ID" value="XM_029012655.1"/>
</dbReference>
<dbReference type="Proteomes" id="UP000236319">
    <property type="component" value="Unassembled WGS sequence"/>
</dbReference>
<keyword evidence="1" id="KW-0175">Coiled coil</keyword>
<proteinExistence type="predicted"/>
<evidence type="ECO:0000259" key="3">
    <source>
        <dbReference type="Pfam" id="PF04696"/>
    </source>
</evidence>
<name>A0A2H6KGX7_9APIC</name>
<dbReference type="Pfam" id="PF04696">
    <property type="entry name" value="Pinin_SDK_memA"/>
    <property type="match status" value="1"/>
</dbReference>
<feature type="compositionally biased region" description="Basic and acidic residues" evidence="2">
    <location>
        <begin position="51"/>
        <end position="81"/>
    </location>
</feature>
<feature type="region of interest" description="Disordered" evidence="2">
    <location>
        <begin position="39"/>
        <end position="81"/>
    </location>
</feature>
<evidence type="ECO:0000313" key="4">
    <source>
        <dbReference type="EMBL" id="GBE62245.1"/>
    </source>
</evidence>
<evidence type="ECO:0000313" key="5">
    <source>
        <dbReference type="Proteomes" id="UP000236319"/>
    </source>
</evidence>
<dbReference type="InterPro" id="IPR006786">
    <property type="entry name" value="Pinin_SDK_MemA"/>
</dbReference>
<organism evidence="4 5">
    <name type="scientific">Babesia ovata</name>
    <dbReference type="NCBI Taxonomy" id="189622"/>
    <lineage>
        <taxon>Eukaryota</taxon>
        <taxon>Sar</taxon>
        <taxon>Alveolata</taxon>
        <taxon>Apicomplexa</taxon>
        <taxon>Aconoidasida</taxon>
        <taxon>Piroplasmida</taxon>
        <taxon>Babesiidae</taxon>
        <taxon>Babesia</taxon>
    </lineage>
</organism>
<feature type="compositionally biased region" description="Polar residues" evidence="2">
    <location>
        <begin position="40"/>
        <end position="50"/>
    </location>
</feature>
<comment type="caution">
    <text evidence="4">The sequence shown here is derived from an EMBL/GenBank/DDBJ whole genome shotgun (WGS) entry which is preliminary data.</text>
</comment>
<dbReference type="EMBL" id="BDSA01000004">
    <property type="protein sequence ID" value="GBE62245.1"/>
    <property type="molecule type" value="Genomic_DNA"/>
</dbReference>
<accession>A0A2H6KGX7</accession>